<gene>
    <name evidence="1" type="ORF">XENOCAPTIV_020539</name>
</gene>
<dbReference type="EMBL" id="JAHRIN010046446">
    <property type="protein sequence ID" value="MEQ2207895.1"/>
    <property type="molecule type" value="Genomic_DNA"/>
</dbReference>
<comment type="caution">
    <text evidence="1">The sequence shown here is derived from an EMBL/GenBank/DDBJ whole genome shotgun (WGS) entry which is preliminary data.</text>
</comment>
<feature type="non-terminal residue" evidence="1">
    <location>
        <position position="1"/>
    </location>
</feature>
<keyword evidence="2" id="KW-1185">Reference proteome</keyword>
<sequence>VWTLRTMLDPEDRRSDLTFSPIRTGWMPKNGLMAMAGMIGAPWSAGCGAMQTPPVSVE</sequence>
<accession>A0ABV0RI97</accession>
<reference evidence="1 2" key="1">
    <citation type="submission" date="2021-06" db="EMBL/GenBank/DDBJ databases">
        <authorList>
            <person name="Palmer J.M."/>
        </authorList>
    </citation>
    <scope>NUCLEOTIDE SEQUENCE [LARGE SCALE GENOMIC DNA]</scope>
    <source>
        <strain evidence="1 2">XC_2019</strain>
        <tissue evidence="1">Muscle</tissue>
    </source>
</reference>
<dbReference type="Proteomes" id="UP001434883">
    <property type="component" value="Unassembled WGS sequence"/>
</dbReference>
<proteinExistence type="predicted"/>
<organism evidence="1 2">
    <name type="scientific">Xenoophorus captivus</name>
    <dbReference type="NCBI Taxonomy" id="1517983"/>
    <lineage>
        <taxon>Eukaryota</taxon>
        <taxon>Metazoa</taxon>
        <taxon>Chordata</taxon>
        <taxon>Craniata</taxon>
        <taxon>Vertebrata</taxon>
        <taxon>Euteleostomi</taxon>
        <taxon>Actinopterygii</taxon>
        <taxon>Neopterygii</taxon>
        <taxon>Teleostei</taxon>
        <taxon>Neoteleostei</taxon>
        <taxon>Acanthomorphata</taxon>
        <taxon>Ovalentaria</taxon>
        <taxon>Atherinomorphae</taxon>
        <taxon>Cyprinodontiformes</taxon>
        <taxon>Goodeidae</taxon>
        <taxon>Xenoophorus</taxon>
    </lineage>
</organism>
<evidence type="ECO:0000313" key="2">
    <source>
        <dbReference type="Proteomes" id="UP001434883"/>
    </source>
</evidence>
<evidence type="ECO:0000313" key="1">
    <source>
        <dbReference type="EMBL" id="MEQ2207895.1"/>
    </source>
</evidence>
<protein>
    <submittedName>
        <fullName evidence="1">Uncharacterized protein</fullName>
    </submittedName>
</protein>
<name>A0ABV0RI97_9TELE</name>